<keyword evidence="3" id="KW-0443">Lipid metabolism</keyword>
<evidence type="ECO:0000313" key="6">
    <source>
        <dbReference type="Proteomes" id="UP001162164"/>
    </source>
</evidence>
<sequence length="688" mass="81118">MVSIMFNLLCNGVFSSSGYGYIPEMEQKEALWLQSSHGEKKAERKTLAIRRETRQIVWTRPSTVQKPIYDGVIDWYEIKEVRLGKNSKDFEKWPEDARRMENSKCFIVFYGSEFKLRVLTLSEAECDLWVRGLRYLVKDTINAPYPLQVQAWLRREFYAMESPRETVNLKDMKSFLPRINYKIPTIKLREVFNEVDTRRRTEIGFDDFAALYQKLLFDENEASELFDKISQYSSNSKTVTLQELQCFLQREQNDPLGNDDRAVSEFICDFLKDPHREIQEPYFTIAEFMDFLFSKQNDLWDPSKDRVYQNMSRPLSHYWISSSHNTYLTGDQFSSESSIEAYARCLRMGCRCIELDCWDGPDGMPFIYHGHTLTTKIKFIDVIKTIKEHAFATSEYPEVFGDMLLSSPVENGETQLPSPYSLRRKILLKHKKLPNGQEESAFLVRNDSTDMDLRNAVKYGVMHLEDPVDKEWTSNFFVLTHNKLFYTDTYRHEQESEKCEEEEDSGSFHRPKSNVPNEELHFSEKWFHGRLPNGREEAEQLLKIYSYLGDGTFLVRTSVTFVGEYCLSFWRNGQVNHCRIRSKQDKQQIKYYLIDAKYFDSLYSLITHYRTSPLVTADFSITLQEPVPQPNLHESEKWYHKNTTKTQAEEILQRIKREGAFLVRCSENEQNCYTITFRAEKENKTLQN</sequence>
<dbReference type="Gene3D" id="3.20.20.190">
    <property type="entry name" value="Phosphatidylinositol (PI) phosphodiesterase"/>
    <property type="match status" value="2"/>
</dbReference>
<keyword evidence="6" id="KW-1185">Reference proteome</keyword>
<dbReference type="InterPro" id="IPR000980">
    <property type="entry name" value="SH2"/>
</dbReference>
<feature type="domain" description="SH2" evidence="4">
    <location>
        <begin position="638"/>
        <end position="688"/>
    </location>
</feature>
<dbReference type="PANTHER" id="PTHR10336:SF159">
    <property type="entry name" value="1-PHOSPHATIDYLINOSITOL 4,5-BISPHOSPHATE PHOSPHODIESTERASE GAMMA"/>
    <property type="match status" value="1"/>
</dbReference>
<dbReference type="SUPFAM" id="SSF55550">
    <property type="entry name" value="SH2 domain"/>
    <property type="match status" value="2"/>
</dbReference>
<dbReference type="InterPro" id="IPR017946">
    <property type="entry name" value="PLC-like_Pdiesterase_TIM-brl"/>
</dbReference>
<dbReference type="Gene3D" id="3.30.505.10">
    <property type="entry name" value="SH2 domain"/>
    <property type="match status" value="2"/>
</dbReference>
<dbReference type="SMART" id="SM00252">
    <property type="entry name" value="SH2"/>
    <property type="match status" value="2"/>
</dbReference>
<dbReference type="InterPro" id="IPR057061">
    <property type="entry name" value="PLCG_EF-hand_2"/>
</dbReference>
<dbReference type="SUPFAM" id="SSF51695">
    <property type="entry name" value="PLC-like phosphodiesterases"/>
    <property type="match status" value="1"/>
</dbReference>
<accession>A0ABQ9J8D5</accession>
<dbReference type="InterPro" id="IPR011993">
    <property type="entry name" value="PH-like_dom_sf"/>
</dbReference>
<dbReference type="SMART" id="SM00148">
    <property type="entry name" value="PLCXc"/>
    <property type="match status" value="1"/>
</dbReference>
<dbReference type="PRINTS" id="PR00390">
    <property type="entry name" value="PHPHLIPASEC"/>
</dbReference>
<keyword evidence="3" id="KW-0378">Hydrolase</keyword>
<dbReference type="Gene3D" id="2.30.29.30">
    <property type="entry name" value="Pleckstrin-homology domain (PH domain)/Phosphotyrosine-binding domain (PTB)"/>
    <property type="match status" value="1"/>
</dbReference>
<dbReference type="Pfam" id="PF23329">
    <property type="entry name" value="EF_HAND_1_PLCG"/>
    <property type="match status" value="1"/>
</dbReference>
<keyword evidence="1 2" id="KW-0727">SH2 domain</keyword>
<dbReference type="Pfam" id="PF00017">
    <property type="entry name" value="SH2"/>
    <property type="match status" value="2"/>
</dbReference>
<dbReference type="PANTHER" id="PTHR10336">
    <property type="entry name" value="PHOSPHOINOSITIDE-SPECIFIC PHOSPHOLIPASE C FAMILY PROTEIN"/>
    <property type="match status" value="1"/>
</dbReference>
<comment type="catalytic activity">
    <reaction evidence="3">
        <text>a 1,2-diacyl-sn-glycero-3-phospho-(1D-myo-inositol-4,5-bisphosphate) + H2O = 1D-myo-inositol 1,4,5-trisphosphate + a 1,2-diacyl-sn-glycerol + H(+)</text>
        <dbReference type="Rhea" id="RHEA:33179"/>
        <dbReference type="ChEBI" id="CHEBI:15377"/>
        <dbReference type="ChEBI" id="CHEBI:15378"/>
        <dbReference type="ChEBI" id="CHEBI:17815"/>
        <dbReference type="ChEBI" id="CHEBI:58456"/>
        <dbReference type="ChEBI" id="CHEBI:203600"/>
        <dbReference type="EC" id="3.1.4.11"/>
    </reaction>
</comment>
<dbReference type="Gene3D" id="1.10.238.10">
    <property type="entry name" value="EF-hand"/>
    <property type="match status" value="1"/>
</dbReference>
<dbReference type="InterPro" id="IPR036860">
    <property type="entry name" value="SH2_dom_sf"/>
</dbReference>
<dbReference type="CDD" id="cd10341">
    <property type="entry name" value="SH2_N-SH2_PLC_gamma_like"/>
    <property type="match status" value="1"/>
</dbReference>
<proteinExistence type="predicted"/>
<feature type="domain" description="SH2" evidence="4">
    <location>
        <begin position="526"/>
        <end position="627"/>
    </location>
</feature>
<dbReference type="InterPro" id="IPR000909">
    <property type="entry name" value="PLipase_C_PInositol-sp_X_dom"/>
</dbReference>
<dbReference type="Proteomes" id="UP001162164">
    <property type="component" value="Unassembled WGS sequence"/>
</dbReference>
<dbReference type="InterPro" id="IPR001192">
    <property type="entry name" value="PI-PLC_fam"/>
</dbReference>
<name>A0ABQ9J8D5_9CUCU</name>
<dbReference type="SUPFAM" id="SSF50729">
    <property type="entry name" value="PH domain-like"/>
    <property type="match status" value="1"/>
</dbReference>
<reference evidence="5" key="1">
    <citation type="journal article" date="2023" name="Insect Mol. Biol.">
        <title>Genome sequencing provides insights into the evolution of gene families encoding plant cell wall-degrading enzymes in longhorned beetles.</title>
        <authorList>
            <person name="Shin N.R."/>
            <person name="Okamura Y."/>
            <person name="Kirsch R."/>
            <person name="Pauchet Y."/>
        </authorList>
    </citation>
    <scope>NUCLEOTIDE SEQUENCE</scope>
    <source>
        <strain evidence="5">MMC_N1</strain>
    </source>
</reference>
<evidence type="ECO:0000256" key="2">
    <source>
        <dbReference type="PROSITE-ProRule" id="PRU00191"/>
    </source>
</evidence>
<gene>
    <name evidence="5" type="ORF">NQ317_018143</name>
</gene>
<dbReference type="InterPro" id="IPR035024">
    <property type="entry name" value="PLC-gamma_N-SH2"/>
</dbReference>
<evidence type="ECO:0000256" key="3">
    <source>
        <dbReference type="RuleBase" id="RU361133"/>
    </source>
</evidence>
<dbReference type="EMBL" id="JAPWTJ010001034">
    <property type="protein sequence ID" value="KAJ8974220.1"/>
    <property type="molecule type" value="Genomic_DNA"/>
</dbReference>
<evidence type="ECO:0000256" key="1">
    <source>
        <dbReference type="ARBA" id="ARBA00022999"/>
    </source>
</evidence>
<dbReference type="InterPro" id="IPR011992">
    <property type="entry name" value="EF-hand-dom_pair"/>
</dbReference>
<dbReference type="CDD" id="cd16201">
    <property type="entry name" value="EFh_PI-PLCgamma"/>
    <property type="match status" value="1"/>
</dbReference>
<dbReference type="EC" id="3.1.4.11" evidence="3"/>
<evidence type="ECO:0000259" key="4">
    <source>
        <dbReference type="PROSITE" id="PS50001"/>
    </source>
</evidence>
<evidence type="ECO:0000313" key="5">
    <source>
        <dbReference type="EMBL" id="KAJ8974220.1"/>
    </source>
</evidence>
<dbReference type="SUPFAM" id="SSF47473">
    <property type="entry name" value="EF-hand"/>
    <property type="match status" value="1"/>
</dbReference>
<protein>
    <recommendedName>
        <fullName evidence="3">Phosphoinositide phospholipase C</fullName>
        <ecNumber evidence="3">3.1.4.11</ecNumber>
    </recommendedName>
</protein>
<dbReference type="Pfam" id="PF23583">
    <property type="entry name" value="EF_HAND_2_PLCG"/>
    <property type="match status" value="1"/>
</dbReference>
<dbReference type="PRINTS" id="PR00401">
    <property type="entry name" value="SH2DOMAIN"/>
</dbReference>
<dbReference type="Pfam" id="PF00388">
    <property type="entry name" value="PI-PLC-X"/>
    <property type="match status" value="2"/>
</dbReference>
<comment type="caution">
    <text evidence="5">The sequence shown here is derived from an EMBL/GenBank/DDBJ whole genome shotgun (WGS) entry which is preliminary data.</text>
</comment>
<organism evidence="5 6">
    <name type="scientific">Molorchus minor</name>
    <dbReference type="NCBI Taxonomy" id="1323400"/>
    <lineage>
        <taxon>Eukaryota</taxon>
        <taxon>Metazoa</taxon>
        <taxon>Ecdysozoa</taxon>
        <taxon>Arthropoda</taxon>
        <taxon>Hexapoda</taxon>
        <taxon>Insecta</taxon>
        <taxon>Pterygota</taxon>
        <taxon>Neoptera</taxon>
        <taxon>Endopterygota</taxon>
        <taxon>Coleoptera</taxon>
        <taxon>Polyphaga</taxon>
        <taxon>Cucujiformia</taxon>
        <taxon>Chrysomeloidea</taxon>
        <taxon>Cerambycidae</taxon>
        <taxon>Lamiinae</taxon>
        <taxon>Monochamini</taxon>
        <taxon>Molorchus</taxon>
    </lineage>
</organism>
<keyword evidence="3" id="KW-0442">Lipid degradation</keyword>
<dbReference type="InterPro" id="IPR056586">
    <property type="entry name" value="EF-hand_PLCG1"/>
</dbReference>
<dbReference type="PROSITE" id="PS50007">
    <property type="entry name" value="PIPLC_X_DOMAIN"/>
    <property type="match status" value="1"/>
</dbReference>
<dbReference type="PROSITE" id="PS50001">
    <property type="entry name" value="SH2"/>
    <property type="match status" value="2"/>
</dbReference>
<dbReference type="CDD" id="cd13362">
    <property type="entry name" value="PH_PLC_gamma"/>
    <property type="match status" value="1"/>
</dbReference>